<dbReference type="Gene3D" id="1.20.1200.10">
    <property type="entry name" value="Cobalamin adenosyltransferase-like"/>
    <property type="match status" value="1"/>
</dbReference>
<evidence type="ECO:0000256" key="1">
    <source>
        <dbReference type="ARBA" id="ARBA00022679"/>
    </source>
</evidence>
<dbReference type="EMBL" id="MN740490">
    <property type="protein sequence ID" value="QHU29509.1"/>
    <property type="molecule type" value="Genomic_DNA"/>
</dbReference>
<sequence>MKIYTKTGDKGITSLFDCSKISKSSELIDLIGDLDELNSFIGLITNPELLPEIQIWIFDMNTIIANPNHKYTFDSDNTVLTTLETEIDRITEKLPKLTNFILPSGNIHVVRSICRRCERKLVGIMNKYEHIPEQCVKFLNRLSDYFFTLARYDNTNNEVIYRKSSILKKIEV</sequence>
<dbReference type="Pfam" id="PF01923">
    <property type="entry name" value="Cob_adeno_trans"/>
    <property type="match status" value="1"/>
</dbReference>
<dbReference type="GO" id="GO:0005524">
    <property type="term" value="F:ATP binding"/>
    <property type="evidence" value="ECO:0007669"/>
    <property type="project" value="UniProtKB-KW"/>
</dbReference>
<dbReference type="InterPro" id="IPR029499">
    <property type="entry name" value="PduO-typ"/>
</dbReference>
<accession>A0A6C0LEZ3</accession>
<dbReference type="PANTHER" id="PTHR12213">
    <property type="entry name" value="CORRINOID ADENOSYLTRANSFERASE"/>
    <property type="match status" value="1"/>
</dbReference>
<keyword evidence="1" id="KW-0808">Transferase</keyword>
<dbReference type="NCBIfam" id="TIGR00636">
    <property type="entry name" value="PduO_Nterm"/>
    <property type="match status" value="1"/>
</dbReference>
<name>A0A6C0LEZ3_9ZZZZ</name>
<feature type="domain" description="Cobalamin adenosyltransferase-like" evidence="4">
    <location>
        <begin position="3"/>
        <end position="152"/>
    </location>
</feature>
<dbReference type="GO" id="GO:0008817">
    <property type="term" value="F:corrinoid adenosyltransferase activity"/>
    <property type="evidence" value="ECO:0007669"/>
    <property type="project" value="TreeGrafter"/>
</dbReference>
<keyword evidence="2" id="KW-0547">Nucleotide-binding</keyword>
<organism evidence="5">
    <name type="scientific">viral metagenome</name>
    <dbReference type="NCBI Taxonomy" id="1070528"/>
    <lineage>
        <taxon>unclassified sequences</taxon>
        <taxon>metagenomes</taxon>
        <taxon>organismal metagenomes</taxon>
    </lineage>
</organism>
<dbReference type="AlphaFoldDB" id="A0A6C0LEZ3"/>
<evidence type="ECO:0000313" key="5">
    <source>
        <dbReference type="EMBL" id="QHU29509.1"/>
    </source>
</evidence>
<dbReference type="InterPro" id="IPR016030">
    <property type="entry name" value="CblAdoTrfase-like"/>
</dbReference>
<proteinExistence type="predicted"/>
<evidence type="ECO:0000256" key="2">
    <source>
        <dbReference type="ARBA" id="ARBA00022741"/>
    </source>
</evidence>
<protein>
    <recommendedName>
        <fullName evidence="4">Cobalamin adenosyltransferase-like domain-containing protein</fullName>
    </recommendedName>
</protein>
<keyword evidence="3" id="KW-0067">ATP-binding</keyword>
<dbReference type="InterPro" id="IPR036451">
    <property type="entry name" value="CblAdoTrfase-like_sf"/>
</dbReference>
<evidence type="ECO:0000256" key="3">
    <source>
        <dbReference type="ARBA" id="ARBA00022840"/>
    </source>
</evidence>
<evidence type="ECO:0000259" key="4">
    <source>
        <dbReference type="Pfam" id="PF01923"/>
    </source>
</evidence>
<reference evidence="5" key="1">
    <citation type="journal article" date="2020" name="Nature">
        <title>Giant virus diversity and host interactions through global metagenomics.</title>
        <authorList>
            <person name="Schulz F."/>
            <person name="Roux S."/>
            <person name="Paez-Espino D."/>
            <person name="Jungbluth S."/>
            <person name="Walsh D.A."/>
            <person name="Denef V.J."/>
            <person name="McMahon K.D."/>
            <person name="Konstantinidis K.T."/>
            <person name="Eloe-Fadrosh E.A."/>
            <person name="Kyrpides N.C."/>
            <person name="Woyke T."/>
        </authorList>
    </citation>
    <scope>NUCLEOTIDE SEQUENCE</scope>
    <source>
        <strain evidence="5">GVMAG-M-3300027804-48</strain>
    </source>
</reference>
<dbReference type="SUPFAM" id="SSF89028">
    <property type="entry name" value="Cobalamin adenosyltransferase-like"/>
    <property type="match status" value="1"/>
</dbReference>
<dbReference type="PANTHER" id="PTHR12213:SF0">
    <property type="entry name" value="CORRINOID ADENOSYLTRANSFERASE MMAB"/>
    <property type="match status" value="1"/>
</dbReference>